<dbReference type="InParanoid" id="D6TJJ0"/>
<keyword evidence="3" id="KW-1185">Reference proteome</keyword>
<dbReference type="eggNOG" id="ENOG50334G7">
    <property type="taxonomic scope" value="Bacteria"/>
</dbReference>
<proteinExistence type="predicted"/>
<feature type="transmembrane region" description="Helical" evidence="1">
    <location>
        <begin position="139"/>
        <end position="168"/>
    </location>
</feature>
<reference evidence="2 3" key="1">
    <citation type="journal article" date="2011" name="Stand. Genomic Sci.">
        <title>Non-contiguous finished genome sequence and contextual data of the filamentous soil bacterium Ktedonobacter racemifer type strain (SOSP1-21).</title>
        <authorList>
            <person name="Chang Y.J."/>
            <person name="Land M."/>
            <person name="Hauser L."/>
            <person name="Chertkov O."/>
            <person name="Del Rio T.G."/>
            <person name="Nolan M."/>
            <person name="Copeland A."/>
            <person name="Tice H."/>
            <person name="Cheng J.F."/>
            <person name="Lucas S."/>
            <person name="Han C."/>
            <person name="Goodwin L."/>
            <person name="Pitluck S."/>
            <person name="Ivanova N."/>
            <person name="Ovchinikova G."/>
            <person name="Pati A."/>
            <person name="Chen A."/>
            <person name="Palaniappan K."/>
            <person name="Mavromatis K."/>
            <person name="Liolios K."/>
            <person name="Brettin T."/>
            <person name="Fiebig A."/>
            <person name="Rohde M."/>
            <person name="Abt B."/>
            <person name="Goker M."/>
            <person name="Detter J.C."/>
            <person name="Woyke T."/>
            <person name="Bristow J."/>
            <person name="Eisen J.A."/>
            <person name="Markowitz V."/>
            <person name="Hugenholtz P."/>
            <person name="Kyrpides N.C."/>
            <person name="Klenk H.P."/>
            <person name="Lapidus A."/>
        </authorList>
    </citation>
    <scope>NUCLEOTIDE SEQUENCE [LARGE SCALE GENOMIC DNA]</scope>
    <source>
        <strain evidence="3">DSM 44963</strain>
    </source>
</reference>
<evidence type="ECO:0000256" key="1">
    <source>
        <dbReference type="SAM" id="Phobius"/>
    </source>
</evidence>
<gene>
    <name evidence="2" type="ORF">Krac_11162</name>
</gene>
<feature type="transmembrane region" description="Helical" evidence="1">
    <location>
        <begin position="330"/>
        <end position="349"/>
    </location>
</feature>
<feature type="transmembrane region" description="Helical" evidence="1">
    <location>
        <begin position="481"/>
        <end position="501"/>
    </location>
</feature>
<feature type="transmembrane region" description="Helical" evidence="1">
    <location>
        <begin position="458"/>
        <end position="475"/>
    </location>
</feature>
<feature type="transmembrane region" description="Helical" evidence="1">
    <location>
        <begin position="551"/>
        <end position="574"/>
    </location>
</feature>
<keyword evidence="1" id="KW-0812">Transmembrane</keyword>
<dbReference type="AlphaFoldDB" id="D6TJJ0"/>
<feature type="transmembrane region" description="Helical" evidence="1">
    <location>
        <begin position="41"/>
        <end position="65"/>
    </location>
</feature>
<dbReference type="EMBL" id="ADVG01000001">
    <property type="protein sequence ID" value="EFH89597.1"/>
    <property type="molecule type" value="Genomic_DNA"/>
</dbReference>
<feature type="transmembrane region" description="Helical" evidence="1">
    <location>
        <begin position="513"/>
        <end position="539"/>
    </location>
</feature>
<evidence type="ECO:0000313" key="3">
    <source>
        <dbReference type="Proteomes" id="UP000004508"/>
    </source>
</evidence>
<feature type="transmembrane region" description="Helical" evidence="1">
    <location>
        <begin position="270"/>
        <end position="287"/>
    </location>
</feature>
<dbReference type="OrthoDB" id="141908at2"/>
<sequence length="584" mass="65871">MLKTDRQVVQHTVVETPPASPISPEQTPLHTSRSMPLRAHALLPAMLACFILLSGAFSLQGLMFFSSLLGDLFPWTIQLSHLLFPGQALNPRLFHHNLPTPSVLTSWTHTSLVAALFLLIGGLYLLALRILPQRTRLRVVFVGALLLGLIWAFMPIVTSADLFSYIAYARMGVIYHLNPLIQTPHAIWHDPVYINIYWTDQPSVYGPVYTGLTYALQWLCGMLFGTQNVAVMVLALRLLDLATHLGSTWLIWSIGGYLQGSKQSPRQRMLATLAFAWNPLLLFEACVNAHNDTLVLFFILLALWFLVRTGQPTWRTHLLVALNLSLATCIKVNVGILLPGYLCYLLACTPKGTLWQRLRQPLLVLLGIALSMVLLYAPFWDNGQILALLKVNPGTYRAINTVPELLTHIINSLFLPSAPENSSLTEFIMRDLSLLLFFLGFALICWQGLRPATAPRTPLALIRWMALAWLLYMGLGSPWYWPWYAITFFGLFALVESATSAKEWQELATRIPFLPAINIPVAVHILGITMASTYCFFAWPAVTTFLPFLPGFRVAFLRSIWTWIVPILLGRIAWVRRQYLIRMR</sequence>
<protein>
    <submittedName>
        <fullName evidence="2">Uncharacterized protein</fullName>
    </submittedName>
</protein>
<organism evidence="2 3">
    <name type="scientific">Ktedonobacter racemifer DSM 44963</name>
    <dbReference type="NCBI Taxonomy" id="485913"/>
    <lineage>
        <taxon>Bacteria</taxon>
        <taxon>Bacillati</taxon>
        <taxon>Chloroflexota</taxon>
        <taxon>Ktedonobacteria</taxon>
        <taxon>Ktedonobacterales</taxon>
        <taxon>Ktedonobacteraceae</taxon>
        <taxon>Ktedonobacter</taxon>
    </lineage>
</organism>
<keyword evidence="1" id="KW-1133">Transmembrane helix</keyword>
<feature type="transmembrane region" description="Helical" evidence="1">
    <location>
        <begin position="427"/>
        <end position="446"/>
    </location>
</feature>
<dbReference type="Pfam" id="PF26314">
    <property type="entry name" value="MptA_B_family"/>
    <property type="match status" value="1"/>
</dbReference>
<feature type="transmembrane region" description="Helical" evidence="1">
    <location>
        <begin position="107"/>
        <end position="127"/>
    </location>
</feature>
<evidence type="ECO:0000313" key="2">
    <source>
        <dbReference type="EMBL" id="EFH89597.1"/>
    </source>
</evidence>
<comment type="caution">
    <text evidence="2">The sequence shown here is derived from an EMBL/GenBank/DDBJ whole genome shotgun (WGS) entry which is preliminary data.</text>
</comment>
<keyword evidence="1" id="KW-0472">Membrane</keyword>
<feature type="transmembrane region" description="Helical" evidence="1">
    <location>
        <begin position="361"/>
        <end position="380"/>
    </location>
</feature>
<feature type="transmembrane region" description="Helical" evidence="1">
    <location>
        <begin position="241"/>
        <end position="258"/>
    </location>
</feature>
<dbReference type="RefSeq" id="WP_007906320.1">
    <property type="nucleotide sequence ID" value="NZ_ADVG01000001.1"/>
</dbReference>
<name>D6TJJ0_KTERA</name>
<accession>D6TJJ0</accession>
<dbReference type="Proteomes" id="UP000004508">
    <property type="component" value="Unassembled WGS sequence"/>
</dbReference>
<feature type="transmembrane region" description="Helical" evidence="1">
    <location>
        <begin position="294"/>
        <end position="310"/>
    </location>
</feature>
<feature type="transmembrane region" description="Helical" evidence="1">
    <location>
        <begin position="215"/>
        <end position="234"/>
    </location>
</feature>
<dbReference type="STRING" id="485913.Krac_11162"/>